<evidence type="ECO:0000256" key="1">
    <source>
        <dbReference type="ARBA" id="ARBA00022741"/>
    </source>
</evidence>
<evidence type="ECO:0008006" key="5">
    <source>
        <dbReference type="Google" id="ProtNLM"/>
    </source>
</evidence>
<evidence type="ECO:0000256" key="3">
    <source>
        <dbReference type="SAM" id="Coils"/>
    </source>
</evidence>
<keyword evidence="2" id="KW-0342">GTP-binding</keyword>
<comment type="caution">
    <text evidence="4">The sequence shown here is derived from an EMBL/GenBank/DDBJ whole genome shotgun (WGS) entry which is preliminary data.</text>
</comment>
<keyword evidence="3" id="KW-0175">Coiled coil</keyword>
<organism evidence="4">
    <name type="scientific">marine sediment metagenome</name>
    <dbReference type="NCBI Taxonomy" id="412755"/>
    <lineage>
        <taxon>unclassified sequences</taxon>
        <taxon>metagenomes</taxon>
        <taxon>ecological metagenomes</taxon>
    </lineage>
</organism>
<dbReference type="FunFam" id="3.40.50.300:FF:001447">
    <property type="entry name" value="Ras-related protein Rab-1B"/>
    <property type="match status" value="1"/>
</dbReference>
<name>X1GGL3_9ZZZZ</name>
<dbReference type="CDD" id="cd00154">
    <property type="entry name" value="Rab"/>
    <property type="match status" value="1"/>
</dbReference>
<accession>X1GGL3</accession>
<dbReference type="AlphaFoldDB" id="X1GGL3"/>
<dbReference type="GO" id="GO:0005525">
    <property type="term" value="F:GTP binding"/>
    <property type="evidence" value="ECO:0007669"/>
    <property type="project" value="UniProtKB-KW"/>
</dbReference>
<dbReference type="InterPro" id="IPR027417">
    <property type="entry name" value="P-loop_NTPase"/>
</dbReference>
<dbReference type="InterPro" id="IPR050227">
    <property type="entry name" value="Rab"/>
</dbReference>
<sequence>GIIYTEIDDTIGPNPILWVPSDLSEDILMKVGVKSITLLTAEYGLIPKTLSIIPFPSLEMKGIIKFLEFADKTRRGGVTQSAITLLFNEVNDVIFYKAIEDLEAFFNESAENIIRIEELKTSKEKIYQEIEQLHTNILNTIENLRIKETSQLEAFPEKVIKDTEIINYQFKVIVCGDPMVGKTSIILRFTNNAFNRSYYSSIGVNVSDKVLQINDIKIQLIIWDVAGQSKFKIIRAPFYKGANGVLLVFDLTNPKSFSSIKTWYDDIRKSTMDPLIG</sequence>
<dbReference type="GO" id="GO:0003924">
    <property type="term" value="F:GTPase activity"/>
    <property type="evidence" value="ECO:0007669"/>
    <property type="project" value="InterPro"/>
</dbReference>
<dbReference type="Gene3D" id="3.40.50.300">
    <property type="entry name" value="P-loop containing nucleotide triphosphate hydrolases"/>
    <property type="match status" value="1"/>
</dbReference>
<feature type="non-terminal residue" evidence="4">
    <location>
        <position position="277"/>
    </location>
</feature>
<dbReference type="SMART" id="SM00173">
    <property type="entry name" value="RAS"/>
    <property type="match status" value="1"/>
</dbReference>
<dbReference type="EMBL" id="BARU01023772">
    <property type="protein sequence ID" value="GAH57026.1"/>
    <property type="molecule type" value="Genomic_DNA"/>
</dbReference>
<protein>
    <recommendedName>
        <fullName evidence="5">GTP-binding protein</fullName>
    </recommendedName>
</protein>
<dbReference type="PANTHER" id="PTHR47977">
    <property type="entry name" value="RAS-RELATED PROTEIN RAB"/>
    <property type="match status" value="1"/>
</dbReference>
<dbReference type="InterPro" id="IPR001806">
    <property type="entry name" value="Small_GTPase"/>
</dbReference>
<proteinExistence type="predicted"/>
<keyword evidence="1" id="KW-0547">Nucleotide-binding</keyword>
<dbReference type="SMART" id="SM00175">
    <property type="entry name" value="RAB"/>
    <property type="match status" value="1"/>
</dbReference>
<feature type="coiled-coil region" evidence="3">
    <location>
        <begin position="116"/>
        <end position="147"/>
    </location>
</feature>
<dbReference type="PRINTS" id="PR00449">
    <property type="entry name" value="RASTRNSFRMNG"/>
</dbReference>
<evidence type="ECO:0000256" key="2">
    <source>
        <dbReference type="ARBA" id="ARBA00023134"/>
    </source>
</evidence>
<reference evidence="4" key="1">
    <citation type="journal article" date="2014" name="Front. Microbiol.">
        <title>High frequency of phylogenetically diverse reductive dehalogenase-homologous genes in deep subseafloor sedimentary metagenomes.</title>
        <authorList>
            <person name="Kawai M."/>
            <person name="Futagami T."/>
            <person name="Toyoda A."/>
            <person name="Takaki Y."/>
            <person name="Nishi S."/>
            <person name="Hori S."/>
            <person name="Arai W."/>
            <person name="Tsubouchi T."/>
            <person name="Morono Y."/>
            <person name="Uchiyama I."/>
            <person name="Ito T."/>
            <person name="Fujiyama A."/>
            <person name="Inagaki F."/>
            <person name="Takami H."/>
        </authorList>
    </citation>
    <scope>NUCLEOTIDE SEQUENCE</scope>
    <source>
        <strain evidence="4">Expedition CK06-06</strain>
    </source>
</reference>
<dbReference type="PROSITE" id="PS51419">
    <property type="entry name" value="RAB"/>
    <property type="match status" value="1"/>
</dbReference>
<dbReference type="InterPro" id="IPR005225">
    <property type="entry name" value="Small_GTP-bd"/>
</dbReference>
<dbReference type="PROSITE" id="PS51421">
    <property type="entry name" value="RAS"/>
    <property type="match status" value="1"/>
</dbReference>
<dbReference type="NCBIfam" id="TIGR00231">
    <property type="entry name" value="small_GTP"/>
    <property type="match status" value="1"/>
</dbReference>
<gene>
    <name evidence="4" type="ORF">S03H2_38544</name>
</gene>
<feature type="non-terminal residue" evidence="4">
    <location>
        <position position="1"/>
    </location>
</feature>
<dbReference type="SUPFAM" id="SSF52540">
    <property type="entry name" value="P-loop containing nucleoside triphosphate hydrolases"/>
    <property type="match status" value="1"/>
</dbReference>
<dbReference type="Pfam" id="PF00071">
    <property type="entry name" value="Ras"/>
    <property type="match status" value="1"/>
</dbReference>
<dbReference type="SMART" id="SM00174">
    <property type="entry name" value="RHO"/>
    <property type="match status" value="1"/>
</dbReference>
<evidence type="ECO:0000313" key="4">
    <source>
        <dbReference type="EMBL" id="GAH57026.1"/>
    </source>
</evidence>